<dbReference type="CDD" id="cd00592">
    <property type="entry name" value="HTH_MerR-like"/>
    <property type="match status" value="1"/>
</dbReference>
<proteinExistence type="predicted"/>
<name>A0A7T3REB6_9SPIR</name>
<accession>A0A7T3REB6</accession>
<dbReference type="Pfam" id="PF06445">
    <property type="entry name" value="GyrI-like"/>
    <property type="match status" value="1"/>
</dbReference>
<dbReference type="KEGG" id="tper:IWA51_02160"/>
<dbReference type="PANTHER" id="PTHR30204">
    <property type="entry name" value="REDOX-CYCLING DRUG-SENSING TRANSCRIPTIONAL ACTIVATOR SOXR"/>
    <property type="match status" value="1"/>
</dbReference>
<dbReference type="Proteomes" id="UP000595224">
    <property type="component" value="Chromosome"/>
</dbReference>
<keyword evidence="3" id="KW-0238">DNA-binding</keyword>
<dbReference type="InterPro" id="IPR011256">
    <property type="entry name" value="Reg_factor_effector_dom_sf"/>
</dbReference>
<keyword evidence="1" id="KW-0678">Repressor</keyword>
<dbReference type="InterPro" id="IPR010499">
    <property type="entry name" value="AraC_E-bd"/>
</dbReference>
<keyword evidence="7" id="KW-1185">Reference proteome</keyword>
<dbReference type="InterPro" id="IPR000551">
    <property type="entry name" value="MerR-type_HTH_dom"/>
</dbReference>
<evidence type="ECO:0000256" key="4">
    <source>
        <dbReference type="ARBA" id="ARBA00023163"/>
    </source>
</evidence>
<gene>
    <name evidence="6" type="ORF">IWA51_02160</name>
</gene>
<dbReference type="SUPFAM" id="SSF46955">
    <property type="entry name" value="Putative DNA-binding domain"/>
    <property type="match status" value="1"/>
</dbReference>
<evidence type="ECO:0000256" key="3">
    <source>
        <dbReference type="ARBA" id="ARBA00023125"/>
    </source>
</evidence>
<dbReference type="EMBL" id="CP064936">
    <property type="protein sequence ID" value="QQA01443.1"/>
    <property type="molecule type" value="Genomic_DNA"/>
</dbReference>
<dbReference type="PROSITE" id="PS50937">
    <property type="entry name" value="HTH_MERR_2"/>
    <property type="match status" value="1"/>
</dbReference>
<dbReference type="PANTHER" id="PTHR30204:SF69">
    <property type="entry name" value="MERR-FAMILY TRANSCRIPTIONAL REGULATOR"/>
    <property type="match status" value="1"/>
</dbReference>
<dbReference type="Gene3D" id="3.20.80.10">
    <property type="entry name" value="Regulatory factor, effector binding domain"/>
    <property type="match status" value="1"/>
</dbReference>
<dbReference type="SMART" id="SM00871">
    <property type="entry name" value="AraC_E_bind"/>
    <property type="match status" value="1"/>
</dbReference>
<dbReference type="InterPro" id="IPR009061">
    <property type="entry name" value="DNA-bd_dom_put_sf"/>
</dbReference>
<evidence type="ECO:0000259" key="5">
    <source>
        <dbReference type="PROSITE" id="PS50937"/>
    </source>
</evidence>
<evidence type="ECO:0000256" key="2">
    <source>
        <dbReference type="ARBA" id="ARBA00023015"/>
    </source>
</evidence>
<sequence length="260" mass="29684">MKKNPNLYQIGEVINIVGAGVTRRIILNYEDLGLLVPAEKDPDSGYRYYSADNVIQIKSIRTLQSFGLSLKECKEYYYDKSNIEKHLHRLMSLRDTLDRNIQNLQIRAARDSNLAVHTVLLARGVYFCRRYKCADTKDAAIKLRETYIAASKCTNISKVNKMFTVRHGTEDSSNDLLMCIPVEDSFYGPERVEFAATKALCIYFRGPYEQLGTAINELKSYIEKNNIKAQDKFRSIYLEGPPQRGTNTADYITQVAVPIL</sequence>
<dbReference type="GO" id="GO:0003677">
    <property type="term" value="F:DNA binding"/>
    <property type="evidence" value="ECO:0007669"/>
    <property type="project" value="UniProtKB-KW"/>
</dbReference>
<dbReference type="SMART" id="SM00422">
    <property type="entry name" value="HTH_MERR"/>
    <property type="match status" value="1"/>
</dbReference>
<evidence type="ECO:0000313" key="7">
    <source>
        <dbReference type="Proteomes" id="UP000595224"/>
    </source>
</evidence>
<organism evidence="6 7">
    <name type="scientific">Treponema peruense</name>
    <dbReference type="NCBI Taxonomy" id="2787628"/>
    <lineage>
        <taxon>Bacteria</taxon>
        <taxon>Pseudomonadati</taxon>
        <taxon>Spirochaetota</taxon>
        <taxon>Spirochaetia</taxon>
        <taxon>Spirochaetales</taxon>
        <taxon>Treponemataceae</taxon>
        <taxon>Treponema</taxon>
    </lineage>
</organism>
<protein>
    <submittedName>
        <fullName evidence="6">MerR family transcriptional regulator</fullName>
    </submittedName>
</protein>
<dbReference type="InterPro" id="IPR047057">
    <property type="entry name" value="MerR_fam"/>
</dbReference>
<feature type="domain" description="HTH merR-type" evidence="5">
    <location>
        <begin position="7"/>
        <end position="79"/>
    </location>
</feature>
<dbReference type="Gene3D" id="1.10.1660.10">
    <property type="match status" value="1"/>
</dbReference>
<dbReference type="GO" id="GO:0003700">
    <property type="term" value="F:DNA-binding transcription factor activity"/>
    <property type="evidence" value="ECO:0007669"/>
    <property type="project" value="InterPro"/>
</dbReference>
<dbReference type="RefSeq" id="WP_198442974.1">
    <property type="nucleotide sequence ID" value="NZ_CBCSHE010000012.1"/>
</dbReference>
<dbReference type="AlphaFoldDB" id="A0A7T3REB6"/>
<dbReference type="InterPro" id="IPR029442">
    <property type="entry name" value="GyrI-like"/>
</dbReference>
<reference evidence="6 7" key="1">
    <citation type="submission" date="2020-11" db="EMBL/GenBank/DDBJ databases">
        <title>Treponema Peruensis nv. sp., first commensal Treponema isolated from human feces.</title>
        <authorList>
            <person name="Belkhou C."/>
            <person name="Raes J."/>
        </authorList>
    </citation>
    <scope>NUCLEOTIDE SEQUENCE [LARGE SCALE GENOMIC DNA]</scope>
    <source>
        <strain evidence="6 7">RCC2812</strain>
    </source>
</reference>
<dbReference type="SUPFAM" id="SSF55136">
    <property type="entry name" value="Probable bacterial effector-binding domain"/>
    <property type="match status" value="1"/>
</dbReference>
<evidence type="ECO:0000313" key="6">
    <source>
        <dbReference type="EMBL" id="QQA01443.1"/>
    </source>
</evidence>
<evidence type="ECO:0000256" key="1">
    <source>
        <dbReference type="ARBA" id="ARBA00022491"/>
    </source>
</evidence>
<keyword evidence="4" id="KW-0804">Transcription</keyword>
<dbReference type="Pfam" id="PF13411">
    <property type="entry name" value="MerR_1"/>
    <property type="match status" value="1"/>
</dbReference>
<keyword evidence="2" id="KW-0805">Transcription regulation</keyword>